<dbReference type="PROSITE" id="PS50005">
    <property type="entry name" value="TPR"/>
    <property type="match status" value="5"/>
</dbReference>
<protein>
    <submittedName>
        <fullName evidence="5">CHAT domain-containing protein</fullName>
    </submittedName>
</protein>
<dbReference type="RefSeq" id="WP_263748080.1">
    <property type="nucleotide sequence ID" value="NZ_JAOWRF010000334.1"/>
</dbReference>
<dbReference type="PROSITE" id="PS50293">
    <property type="entry name" value="TPR_REGION"/>
    <property type="match status" value="1"/>
</dbReference>
<feature type="coiled-coil region" evidence="2">
    <location>
        <begin position="812"/>
        <end position="859"/>
    </location>
</feature>
<gene>
    <name evidence="5" type="ORF">OGM63_23440</name>
</gene>
<evidence type="ECO:0000256" key="1">
    <source>
        <dbReference type="PROSITE-ProRule" id="PRU00339"/>
    </source>
</evidence>
<feature type="repeat" description="TPR" evidence="1">
    <location>
        <begin position="290"/>
        <end position="323"/>
    </location>
</feature>
<evidence type="ECO:0000313" key="6">
    <source>
        <dbReference type="Proteomes" id="UP001526143"/>
    </source>
</evidence>
<organism evidence="5 6">
    <name type="scientific">Plectonema radiosum NIES-515</name>
    <dbReference type="NCBI Taxonomy" id="2986073"/>
    <lineage>
        <taxon>Bacteria</taxon>
        <taxon>Bacillati</taxon>
        <taxon>Cyanobacteriota</taxon>
        <taxon>Cyanophyceae</taxon>
        <taxon>Oscillatoriophycideae</taxon>
        <taxon>Oscillatoriales</taxon>
        <taxon>Microcoleaceae</taxon>
        <taxon>Plectonema</taxon>
    </lineage>
</organism>
<feature type="domain" description="CHAT" evidence="4">
    <location>
        <begin position="960"/>
        <end position="1304"/>
    </location>
</feature>
<dbReference type="SUPFAM" id="SSF48452">
    <property type="entry name" value="TPR-like"/>
    <property type="match status" value="4"/>
</dbReference>
<dbReference type="InterPro" id="IPR024983">
    <property type="entry name" value="CHAT_dom"/>
</dbReference>
<dbReference type="InterPro" id="IPR011990">
    <property type="entry name" value="TPR-like_helical_dom_sf"/>
</dbReference>
<comment type="caution">
    <text evidence="5">The sequence shown here is derived from an EMBL/GenBank/DDBJ whole genome shotgun (WGS) entry which is preliminary data.</text>
</comment>
<feature type="repeat" description="TPR" evidence="1">
    <location>
        <begin position="418"/>
        <end position="451"/>
    </location>
</feature>
<evidence type="ECO:0000259" key="4">
    <source>
        <dbReference type="Pfam" id="PF12770"/>
    </source>
</evidence>
<feature type="repeat" description="TPR" evidence="1">
    <location>
        <begin position="330"/>
        <end position="363"/>
    </location>
</feature>
<keyword evidence="6" id="KW-1185">Reference proteome</keyword>
<dbReference type="PANTHER" id="PTHR10098:SF108">
    <property type="entry name" value="TETRATRICOPEPTIDE REPEAT PROTEIN 28"/>
    <property type="match status" value="1"/>
</dbReference>
<dbReference type="Pfam" id="PF13424">
    <property type="entry name" value="TPR_12"/>
    <property type="match status" value="4"/>
</dbReference>
<dbReference type="SMART" id="SM00028">
    <property type="entry name" value="TPR"/>
    <property type="match status" value="13"/>
</dbReference>
<feature type="repeat" description="TPR" evidence="1">
    <location>
        <begin position="458"/>
        <end position="491"/>
    </location>
</feature>
<dbReference type="Pfam" id="PF12770">
    <property type="entry name" value="CHAT"/>
    <property type="match status" value="1"/>
</dbReference>
<dbReference type="Proteomes" id="UP001526143">
    <property type="component" value="Unassembled WGS sequence"/>
</dbReference>
<name>A0ABT3B5C1_9CYAN</name>
<evidence type="ECO:0000313" key="5">
    <source>
        <dbReference type="EMBL" id="MCV3216430.1"/>
    </source>
</evidence>
<dbReference type="InterPro" id="IPR019734">
    <property type="entry name" value="TPR_rpt"/>
</dbReference>
<feature type="repeat" description="TPR" evidence="1">
    <location>
        <begin position="250"/>
        <end position="283"/>
    </location>
</feature>
<feature type="region of interest" description="Disordered" evidence="3">
    <location>
        <begin position="1000"/>
        <end position="1023"/>
    </location>
</feature>
<evidence type="ECO:0000256" key="3">
    <source>
        <dbReference type="SAM" id="MobiDB-lite"/>
    </source>
</evidence>
<accession>A0ABT3B5C1</accession>
<keyword evidence="2" id="KW-0175">Coiled coil</keyword>
<dbReference type="PANTHER" id="PTHR10098">
    <property type="entry name" value="RAPSYN-RELATED"/>
    <property type="match status" value="1"/>
</dbReference>
<dbReference type="Pfam" id="PF13181">
    <property type="entry name" value="TPR_8"/>
    <property type="match status" value="1"/>
</dbReference>
<sequence>MKKSARSQRTFWCLLPSFTRRSLILLLSGVLVSESVGATSERRLQIAQLPATKPQNTKPALSPEEAKIKPLKDKASQLLKEAIELSKQPSAASQRQAITKLEEVLKIWRLPEVRAVIPQEARSNEASILNAIASTYGDLNENTKALGYLEQALAISRELKDRLGEARTLMTFGNIYGINLTQYTKAVGYLEQALAILRESKEPKARSPQGVTLILLGGFYEELGEKQKAIDAYNQAQSLYHAENKPKEEAQALSGIGGVYGKFGERKKGQEYLDKALAIHKANKDLPEQAHTLTSIALNYQNLGETEKALDYYQQALEIYRQTKDLSEQVETLIDIGLVYGTRGDRPSAEKYIQQALELQKTIQSQLGQDAKSQRNQIIILKQIASSYSGLGDTQQQIFYLNQGRIIAHELGQTQDEAQLISSIGDAYYNLGETQKAKDNFTQALKLQRDIKDSKGEANTLQSIASIHTKSGEFQQALDILNQALEISKQKQNSGLEPLILFYISNVYGDLGAYELSIEKSKEILAIYQKSNPYLVGSGLNYIGTVYLRSCFYQEKPEDCRQSLYYYNQALKYAREQRSVSTEAGILGTIAKAYELLEDYQQAITKAKEALELSRKYNLKHNESGSLLILSAAYERAGDYQNALDASKQSLLLSQQLGDLTSQAAVYKIQGKIYRSMKQPQLAIEVYNQELKLAQQIGDISQQTYPLYKIAVIERDRGNFNQAKTQIETVIGIVEQTRSKVNSQDLRSSYFATVQDYYKFYIDLLMQLHKKDPSKGYNAEALHISERSRARGLIELLTEARANIRKDVDTQLLAEEKRLQQLIDARVKLLQEASGKPAQEKLQKEVENLLTQQKELQTKIRTSSPKYAALKYPQPLTLPQIQQQLDKDTLLLEYSLGKEHSYLWAVTPNSIDTYELPKREEIEKAVTEFRETLIKCQKLRICNQFSPSEKAQALKNTALSATKLSQIILAPVAEKLGKKRLVIVADGELQTIPFAALNDLTPQPPSLQGKGEQDKLPSPHRGGVGGEVSYQPLIVNHEIVNLPSVTAIATQRQDLKGRKTAPLTLAVLADPVFEANDERITGKPASPVPNSDFRGQIEQSDLKRGAKNLNRNGWERIKSTRTEANGILNIIPNSNNLQAFDFDANYNWVTNKQLSQYRFLHFATHGFADPKNPELSGIVLSLVDKQGKPANKGYLRLGDIFNLDFAADLIVLSACETGLGKDVDGEGLVGLTRGLMYAGAERVGVSLWQVDDAGTAEFMQQFYTQMLKQGKSPTVALRAAQLKLWENSTWKNPYYWSAFTLQGEWR</sequence>
<keyword evidence="1" id="KW-0802">TPR repeat</keyword>
<evidence type="ECO:0000256" key="2">
    <source>
        <dbReference type="SAM" id="Coils"/>
    </source>
</evidence>
<proteinExistence type="predicted"/>
<dbReference type="Gene3D" id="1.25.40.10">
    <property type="entry name" value="Tetratricopeptide repeat domain"/>
    <property type="match status" value="4"/>
</dbReference>
<reference evidence="5 6" key="1">
    <citation type="submission" date="2022-10" db="EMBL/GenBank/DDBJ databases">
        <title>Identification of biosynthetic pathway for the production of the potent trypsin inhibitor radiosumin.</title>
        <authorList>
            <person name="Fewer D.P."/>
            <person name="Delbaje E."/>
            <person name="Ouyang X."/>
            <person name="Agostino P.D."/>
            <person name="Wahlsten M."/>
            <person name="Jokela J."/>
            <person name="Permi P."/>
            <person name="Haapaniemi E."/>
            <person name="Koistinen H."/>
        </authorList>
    </citation>
    <scope>NUCLEOTIDE SEQUENCE [LARGE SCALE GENOMIC DNA]</scope>
    <source>
        <strain evidence="5 6">NIES-515</strain>
    </source>
</reference>
<dbReference type="EMBL" id="JAOWRF010000334">
    <property type="protein sequence ID" value="MCV3216430.1"/>
    <property type="molecule type" value="Genomic_DNA"/>
</dbReference>